<dbReference type="InterPro" id="IPR029063">
    <property type="entry name" value="SAM-dependent_MTases_sf"/>
</dbReference>
<reference evidence="1" key="1">
    <citation type="submission" date="2021-01" db="EMBL/GenBank/DDBJ databases">
        <authorList>
            <person name="Corre E."/>
            <person name="Pelletier E."/>
            <person name="Niang G."/>
            <person name="Scheremetjew M."/>
            <person name="Finn R."/>
            <person name="Kale V."/>
            <person name="Holt S."/>
            <person name="Cochrane G."/>
            <person name="Meng A."/>
            <person name="Brown T."/>
            <person name="Cohen L."/>
        </authorList>
    </citation>
    <scope>NUCLEOTIDE SEQUENCE</scope>
    <source>
        <strain evidence="1">CCMP644</strain>
    </source>
</reference>
<dbReference type="SUPFAM" id="SSF53335">
    <property type="entry name" value="S-adenosyl-L-methionine-dependent methyltransferases"/>
    <property type="match status" value="1"/>
</dbReference>
<dbReference type="Gene3D" id="3.40.50.150">
    <property type="entry name" value="Vaccinia Virus protein VP39"/>
    <property type="match status" value="1"/>
</dbReference>
<dbReference type="AlphaFoldDB" id="A0A7S1HJB8"/>
<evidence type="ECO:0008006" key="2">
    <source>
        <dbReference type="Google" id="ProtNLM"/>
    </source>
</evidence>
<dbReference type="EMBL" id="HBFX01057140">
    <property type="protein sequence ID" value="CAD8983393.1"/>
    <property type="molecule type" value="Transcribed_RNA"/>
</dbReference>
<accession>A0A7S1HJB8</accession>
<sequence length="129" mass="14006">MLARARHRVQAEGWRNVELIHAPVEEAAWAGRADAALFVFTHDILQQPSALRRVIGMLRQGARVASVGLTWGPPWALPVNAFVWAAASHSLLQIDALDRPWQRLADAGVDLDIDCGPLGGIYLAHGCVA</sequence>
<proteinExistence type="predicted"/>
<gene>
    <name evidence="1" type="ORF">HAND00432_LOCUS34403</name>
</gene>
<evidence type="ECO:0000313" key="1">
    <source>
        <dbReference type="EMBL" id="CAD8983393.1"/>
    </source>
</evidence>
<protein>
    <recommendedName>
        <fullName evidence="2">Methyltransferase domain-containing protein</fullName>
    </recommendedName>
</protein>
<organism evidence="1">
    <name type="scientific">Hemiselmis andersenii</name>
    <name type="common">Cryptophyte alga</name>
    <dbReference type="NCBI Taxonomy" id="464988"/>
    <lineage>
        <taxon>Eukaryota</taxon>
        <taxon>Cryptophyceae</taxon>
        <taxon>Cryptomonadales</taxon>
        <taxon>Hemiselmidaceae</taxon>
        <taxon>Hemiselmis</taxon>
    </lineage>
</organism>
<name>A0A7S1HJB8_HEMAN</name>